<sequence length="82" mass="9462">MADEETKVRLIDAEKLYAELRDEAQRLRATGDAWAKDKCHQLANLDYLEAQGFQRAALMVHMAETVLKYNWALEPQEPKVSQ</sequence>
<reference evidence="1" key="1">
    <citation type="submission" date="2020-03" db="EMBL/GenBank/DDBJ databases">
        <title>The deep terrestrial virosphere.</title>
        <authorList>
            <person name="Holmfeldt K."/>
            <person name="Nilsson E."/>
            <person name="Simone D."/>
            <person name="Lopez-Fernandez M."/>
            <person name="Wu X."/>
            <person name="de Brujin I."/>
            <person name="Lundin D."/>
            <person name="Andersson A."/>
            <person name="Bertilsson S."/>
            <person name="Dopson M."/>
        </authorList>
    </citation>
    <scope>NUCLEOTIDE SEQUENCE</scope>
    <source>
        <strain evidence="1">MM415B03202</strain>
    </source>
</reference>
<dbReference type="AlphaFoldDB" id="A0A6M3LAA2"/>
<gene>
    <name evidence="1" type="ORF">MM415B03202_0012</name>
</gene>
<protein>
    <submittedName>
        <fullName evidence="1">Uncharacterized protein</fullName>
    </submittedName>
</protein>
<organism evidence="1">
    <name type="scientific">viral metagenome</name>
    <dbReference type="NCBI Taxonomy" id="1070528"/>
    <lineage>
        <taxon>unclassified sequences</taxon>
        <taxon>metagenomes</taxon>
        <taxon>organismal metagenomes</taxon>
    </lineage>
</organism>
<name>A0A6M3LAA2_9ZZZZ</name>
<proteinExistence type="predicted"/>
<accession>A0A6M3LAA2</accession>
<evidence type="ECO:0000313" key="1">
    <source>
        <dbReference type="EMBL" id="QJA92037.1"/>
    </source>
</evidence>
<dbReference type="EMBL" id="MT143032">
    <property type="protein sequence ID" value="QJA92037.1"/>
    <property type="molecule type" value="Genomic_DNA"/>
</dbReference>